<accession>A0ABU3B6Q2</accession>
<dbReference type="Proteomes" id="UP001259982">
    <property type="component" value="Unassembled WGS sequence"/>
</dbReference>
<gene>
    <name evidence="3" type="primary">phaR</name>
    <name evidence="3" type="ORF">RM531_06545</name>
</gene>
<keyword evidence="4" id="KW-1185">Reference proteome</keyword>
<evidence type="ECO:0000259" key="2">
    <source>
        <dbReference type="Pfam" id="PF07879"/>
    </source>
</evidence>
<comment type="caution">
    <text evidence="3">The sequence shown here is derived from an EMBL/GenBank/DDBJ whole genome shotgun (WGS) entry which is preliminary data.</text>
</comment>
<proteinExistence type="predicted"/>
<sequence>MRVIRKYPNRRLYDTETGQFINLGQLREMVEQGVALEVRDKATGDDITRALMLQIIVDAEDQGRPILSQTLLQNLIRFRGHALQDYMTAYLEQSVALFIDQIDDVHSRVGDMIERGPWGAMAELGRRNMAWWSPWQDRAGRSSRDEESD</sequence>
<dbReference type="InterPro" id="IPR012909">
    <property type="entry name" value="PHA_DNA-bd_N"/>
</dbReference>
<dbReference type="InterPro" id="IPR007897">
    <property type="entry name" value="PHB_accumulat"/>
</dbReference>
<reference evidence="3 4" key="1">
    <citation type="submission" date="2023-09" db="EMBL/GenBank/DDBJ databases">
        <authorList>
            <person name="Rey-Velasco X."/>
        </authorList>
    </citation>
    <scope>NUCLEOTIDE SEQUENCE [LARGE SCALE GENOMIC DNA]</scope>
    <source>
        <strain evidence="3 4">P385</strain>
    </source>
</reference>
<dbReference type="InterPro" id="IPR010134">
    <property type="entry name" value="PHA_reg_PhaR"/>
</dbReference>
<evidence type="ECO:0000313" key="3">
    <source>
        <dbReference type="EMBL" id="MDT0618126.1"/>
    </source>
</evidence>
<dbReference type="Pfam" id="PF07879">
    <property type="entry name" value="PHB_acc_N"/>
    <property type="match status" value="1"/>
</dbReference>
<dbReference type="RefSeq" id="WP_311658183.1">
    <property type="nucleotide sequence ID" value="NZ_JAVRHY010000004.1"/>
</dbReference>
<feature type="domain" description="PHB accumulation regulatory" evidence="1">
    <location>
        <begin position="67"/>
        <end position="101"/>
    </location>
</feature>
<name>A0ABU3B6Q2_9GAMM</name>
<dbReference type="Pfam" id="PF05233">
    <property type="entry name" value="PHB_acc"/>
    <property type="match status" value="1"/>
</dbReference>
<dbReference type="NCBIfam" id="TIGR01848">
    <property type="entry name" value="PHA_reg_PhaR"/>
    <property type="match status" value="1"/>
</dbReference>
<protein>
    <submittedName>
        <fullName evidence="3">Polyhydroxyalkanoate synthesis repressor PhaR</fullName>
    </submittedName>
</protein>
<evidence type="ECO:0000313" key="4">
    <source>
        <dbReference type="Proteomes" id="UP001259982"/>
    </source>
</evidence>
<evidence type="ECO:0000259" key="1">
    <source>
        <dbReference type="Pfam" id="PF05233"/>
    </source>
</evidence>
<feature type="domain" description="PHA accumulation regulator DNA-binding N-terminal" evidence="2">
    <location>
        <begin position="3"/>
        <end position="62"/>
    </location>
</feature>
<organism evidence="3 4">
    <name type="scientific">Spectribacter acetivorans</name>
    <dbReference type="NCBI Taxonomy" id="3075603"/>
    <lineage>
        <taxon>Bacteria</taxon>
        <taxon>Pseudomonadati</taxon>
        <taxon>Pseudomonadota</taxon>
        <taxon>Gammaproteobacteria</taxon>
        <taxon>Salinisphaerales</taxon>
        <taxon>Salinisphaeraceae</taxon>
        <taxon>Spectribacter</taxon>
    </lineage>
</organism>
<dbReference type="EMBL" id="JAVRHY010000004">
    <property type="protein sequence ID" value="MDT0618126.1"/>
    <property type="molecule type" value="Genomic_DNA"/>
</dbReference>